<protein>
    <recommendedName>
        <fullName evidence="6">Nephrocystin-4</fullName>
    </recommendedName>
</protein>
<feature type="compositionally biased region" description="Polar residues" evidence="1">
    <location>
        <begin position="585"/>
        <end position="643"/>
    </location>
</feature>
<dbReference type="GO" id="GO:0097730">
    <property type="term" value="C:non-motile cilium"/>
    <property type="evidence" value="ECO:0007669"/>
    <property type="project" value="InterPro"/>
</dbReference>
<feature type="domain" description="NPHP4 Ig-like" evidence="3">
    <location>
        <begin position="1384"/>
        <end position="1469"/>
    </location>
</feature>
<feature type="compositionally biased region" description="Low complexity" evidence="1">
    <location>
        <begin position="552"/>
        <end position="571"/>
    </location>
</feature>
<evidence type="ECO:0000259" key="3">
    <source>
        <dbReference type="Pfam" id="PF26187"/>
    </source>
</evidence>
<feature type="compositionally biased region" description="Pro residues" evidence="1">
    <location>
        <begin position="686"/>
        <end position="699"/>
    </location>
</feature>
<organism evidence="4 5">
    <name type="scientific">Acrasis kona</name>
    <dbReference type="NCBI Taxonomy" id="1008807"/>
    <lineage>
        <taxon>Eukaryota</taxon>
        <taxon>Discoba</taxon>
        <taxon>Heterolobosea</taxon>
        <taxon>Tetramitia</taxon>
        <taxon>Eutetramitia</taxon>
        <taxon>Acrasidae</taxon>
        <taxon>Acrasis</taxon>
    </lineage>
</organism>
<dbReference type="Pfam" id="PF26186">
    <property type="entry name" value="NPHP4_C2_3rd"/>
    <property type="match status" value="1"/>
</dbReference>
<feature type="region of interest" description="Disordered" evidence="1">
    <location>
        <begin position="1"/>
        <end position="44"/>
    </location>
</feature>
<name>A0AAW2ZP27_9EUKA</name>
<dbReference type="InterPro" id="IPR029775">
    <property type="entry name" value="NPHP4"/>
</dbReference>
<evidence type="ECO:0000313" key="4">
    <source>
        <dbReference type="EMBL" id="KAL0490469.1"/>
    </source>
</evidence>
<dbReference type="PANTHER" id="PTHR31043:SF3">
    <property type="entry name" value="NEPHROCYSTIN-4"/>
    <property type="match status" value="1"/>
</dbReference>
<dbReference type="Pfam" id="PF26187">
    <property type="entry name" value="Ig_NPHP4_4th"/>
    <property type="match status" value="1"/>
</dbReference>
<feature type="domain" description="NPHP4 C2-like" evidence="2">
    <location>
        <begin position="774"/>
        <end position="965"/>
    </location>
</feature>
<feature type="region of interest" description="Disordered" evidence="1">
    <location>
        <begin position="678"/>
        <end position="705"/>
    </location>
</feature>
<dbReference type="EMBL" id="JAOPGA020001688">
    <property type="protein sequence ID" value="KAL0490469.1"/>
    <property type="molecule type" value="Genomic_DNA"/>
</dbReference>
<feature type="compositionally biased region" description="Acidic residues" evidence="1">
    <location>
        <begin position="20"/>
        <end position="37"/>
    </location>
</feature>
<dbReference type="GO" id="GO:0090090">
    <property type="term" value="P:negative regulation of canonical Wnt signaling pathway"/>
    <property type="evidence" value="ECO:0007669"/>
    <property type="project" value="InterPro"/>
</dbReference>
<feature type="compositionally biased region" description="Polar residues" evidence="1">
    <location>
        <begin position="1"/>
        <end position="12"/>
    </location>
</feature>
<evidence type="ECO:0000256" key="1">
    <source>
        <dbReference type="SAM" id="MobiDB-lite"/>
    </source>
</evidence>
<proteinExistence type="predicted"/>
<dbReference type="GO" id="GO:0005856">
    <property type="term" value="C:cytoskeleton"/>
    <property type="evidence" value="ECO:0007669"/>
    <property type="project" value="InterPro"/>
</dbReference>
<feature type="region of interest" description="Disordered" evidence="1">
    <location>
        <begin position="532"/>
        <end position="643"/>
    </location>
</feature>
<sequence length="1470" mass="166754">MRNTQTSHQNTKASKKDESEYSDESDDSESYTNDEDVEKNQSGKHVYHLRTNLIDDQPDLDTQRRFKIAFRKHEHIPSDLESVILDIEDKNQSKGKQVLESSDFENKTKIKDKLKRTKFSTPYCLYIDKIVSISIPTFILGDRDNDIRIFASFYHQPTKKFFGRTFKSYGVHKSNVANQQKAVDFVVQEAKLTMPIFFHTPVVDQDVYLIIEIVAQRKLALDGRRYVYSKTLNSVHRGTPRALGVIPHEQMKESSYKLGCTIFYSLMRHPMLKEVMHLMRESDMVTNRDIIPGLTTEKPNLLLPKACKHCPIQLHHLTVSLPPMFESKLLKSLEEHRKTEHGRGLDASKAISIEKRTMVIGAHNTFTFLKPPRVIPVEVDATNKGETTSLSFDGSLNFPVFYEHDLCSILLEMQYSVRVPSVVSTSGENLTESRGFNLFSRKPAPTPTVKSNEYEVHEITVGTFIYHPSQKIIDGMSAPVEINLLTGPMRSLLGSLVYHISGQDSSTGKHHIKVNFDLLGTDASVALLSSRSSRPGTALTLGRPVTPTPNFSSRTTTSRKSSINSRPASPLVSPPPSRPSTSKSQAMTSPPSSAKSQVVSPPISRPSTAKSQSVPQIPSGPSTTVKSRASSPAKQTAKPTINLESVEQSITNIKVTPATPASPKQKEVIVEQQAPIVKKQQVAQPKSPPSPRPPTPPTPKKTKEPYILKPHQAPDIPQTFFEKVEVSISSLANRSREISNGIAKMISSVGNFKSLLDDKLNASDDKLSSSTYIPSYNDPVYLSCHEIQIQFLSFEPPKHLSRDKPPSSLYFRFHFFTFAPTNTNATPVHLLNGAQESLHGEQQSFAKILSLSKDGNEHGLISRFLLDSSKVTEEEYNLFKQYLEKSSLTVDVYDSDRMLKYGTVSIPLKDIYRRELEPNKQTTREFDVIERYEEAFDARQDQAEDVTHTVRHKGKLYIRLSNVGKKPISTSNELLTQKKKYESGTMSTKSKINDVGPVKSLAEHKNLQGALSRDISKEDRPSTPENAIAVDELHQRLRTIQLYRKANKVATLKKNLASAMTDYRLMYPMFGRLEFFQITINQNDGSDSIYSIEIQDGGHKGLQIVTDQKEVELLSKSTEFWNCRRLSDNRYEFTTINRQPIKIPVKYQKTDVFIEGHTEGHEIILRVINNGIVIKTLFVKIVPRNPIIHRSLEFFSPENSEFIKTLRFNPKEYGHYDFDKYVELNDYSVLSTTDTSTSIKYYNQHVKVNIRSKCGPANRLPSSIYVLLYEDVHHHALVEVWRVNVYIVKNPIMIDGFVGQTNWNLVDVGNIDSNAVAFTNNEKELQVIHSAGQTRIGYKPTHMDAGKYLMQVINTSRREVLSRHILNTRPTTPHIAKHYRDDVPVGKSQGMKLSYVNQTSQTCHYTLSTNRPNLLRFQERKFTIEPGQSYRILMRFMPLQKQETKEFLLFLNNAQDDRTIECFCITINYT</sequence>
<keyword evidence="5" id="KW-1185">Reference proteome</keyword>
<gene>
    <name evidence="4" type="ORF">AKO1_009555</name>
</gene>
<dbReference type="InterPro" id="IPR058685">
    <property type="entry name" value="Ig_NPHP4_4th"/>
</dbReference>
<accession>A0AAW2ZP27</accession>
<dbReference type="InterPro" id="IPR058765">
    <property type="entry name" value="NPHP4_C2-like"/>
</dbReference>
<evidence type="ECO:0000259" key="2">
    <source>
        <dbReference type="Pfam" id="PF26186"/>
    </source>
</evidence>
<evidence type="ECO:0000313" key="5">
    <source>
        <dbReference type="Proteomes" id="UP001431209"/>
    </source>
</evidence>
<comment type="caution">
    <text evidence="4">The sequence shown here is derived from an EMBL/GenBank/DDBJ whole genome shotgun (WGS) entry which is preliminary data.</text>
</comment>
<evidence type="ECO:0008006" key="6">
    <source>
        <dbReference type="Google" id="ProtNLM"/>
    </source>
</evidence>
<dbReference type="PANTHER" id="PTHR31043">
    <property type="entry name" value="NEPHROCYSTIN-4"/>
    <property type="match status" value="1"/>
</dbReference>
<reference evidence="4 5" key="1">
    <citation type="submission" date="2024-03" db="EMBL/GenBank/DDBJ databases">
        <title>The Acrasis kona genome and developmental transcriptomes reveal deep origins of eukaryotic multicellular pathways.</title>
        <authorList>
            <person name="Sheikh S."/>
            <person name="Fu C.-J."/>
            <person name="Brown M.W."/>
            <person name="Baldauf S.L."/>
        </authorList>
    </citation>
    <scope>NUCLEOTIDE SEQUENCE [LARGE SCALE GENOMIC DNA]</scope>
    <source>
        <strain evidence="4 5">ATCC MYA-3509</strain>
    </source>
</reference>
<dbReference type="Proteomes" id="UP001431209">
    <property type="component" value="Unassembled WGS sequence"/>
</dbReference>